<evidence type="ECO:0000313" key="4">
    <source>
        <dbReference type="Proteomes" id="UP000078546"/>
    </source>
</evidence>
<evidence type="ECO:0000313" key="5">
    <source>
        <dbReference type="Proteomes" id="UP000078560"/>
    </source>
</evidence>
<proteinExistence type="predicted"/>
<evidence type="ECO:0000313" key="2">
    <source>
        <dbReference type="EMBL" id="SBS83135.1"/>
    </source>
</evidence>
<dbReference type="EMBL" id="FLQU01000250">
    <property type="protein sequence ID" value="SBS83135.1"/>
    <property type="molecule type" value="Genomic_DNA"/>
</dbReference>
<dbReference type="Proteomes" id="UP000078560">
    <property type="component" value="Unassembled WGS sequence"/>
</dbReference>
<feature type="compositionally biased region" description="Basic and acidic residues" evidence="1">
    <location>
        <begin position="1"/>
        <end position="19"/>
    </location>
</feature>
<evidence type="ECO:0000256" key="1">
    <source>
        <dbReference type="SAM" id="MobiDB-lite"/>
    </source>
</evidence>
<feature type="region of interest" description="Disordered" evidence="1">
    <location>
        <begin position="1"/>
        <end position="33"/>
    </location>
</feature>
<protein>
    <submittedName>
        <fullName evidence="3">Uncharacterized protein</fullName>
    </submittedName>
</protein>
<evidence type="ECO:0000313" key="3">
    <source>
        <dbReference type="EMBL" id="SBS89845.1"/>
    </source>
</evidence>
<dbReference type="Proteomes" id="UP000078546">
    <property type="component" value="Unassembled WGS sequence"/>
</dbReference>
<reference evidence="3" key="1">
    <citation type="submission" date="2016-05" db="EMBL/GenBank/DDBJ databases">
        <authorList>
            <person name="Lavstsen T."/>
            <person name="Jespersen J.S."/>
        </authorList>
    </citation>
    <scope>NUCLEOTIDE SEQUENCE [LARGE SCALE GENOMIC DNA]</scope>
</reference>
<gene>
    <name evidence="3" type="ORF">POVCU1_017140</name>
    <name evidence="2" type="ORF">POVCU2_0019120</name>
</gene>
<name>A0A1A8WF78_PLAOA</name>
<dbReference type="AlphaFoldDB" id="A0A1A8WF78"/>
<organism evidence="3 4">
    <name type="scientific">Plasmodium ovale curtisi</name>
    <dbReference type="NCBI Taxonomy" id="864141"/>
    <lineage>
        <taxon>Eukaryota</taxon>
        <taxon>Sar</taxon>
        <taxon>Alveolata</taxon>
        <taxon>Apicomplexa</taxon>
        <taxon>Aconoidasida</taxon>
        <taxon>Haemosporida</taxon>
        <taxon>Plasmodiidae</taxon>
        <taxon>Plasmodium</taxon>
        <taxon>Plasmodium (Plasmodium)</taxon>
    </lineage>
</organism>
<dbReference type="EMBL" id="FLQV01000315">
    <property type="protein sequence ID" value="SBS89845.1"/>
    <property type="molecule type" value="Genomic_DNA"/>
</dbReference>
<reference evidence="4 5" key="2">
    <citation type="submission" date="2016-05" db="EMBL/GenBank/DDBJ databases">
        <authorList>
            <person name="Naeem Raeece"/>
        </authorList>
    </citation>
    <scope>NUCLEOTIDE SEQUENCE [LARGE SCALE GENOMIC DNA]</scope>
</reference>
<sequence length="87" mass="10140">MQGKSTTREKSNAREEQYKGEVMQGKSTTREEHTTRVKHYTGEMPQDVPLRMPPFGKICRRAKMRGVFLCETAWKQNSDQHGLIRQT</sequence>
<accession>A0A1A8WF78</accession>